<proteinExistence type="predicted"/>
<sequence>MPGNVVSPAEWLTARRQLLAKEKAAMKANDALSAELRDLPMVKVTSDYTFTGPNGAVKLADLFDGRRQLIVHHYMFAPEDETGCPADCDISRMIPLHR</sequence>
<reference evidence="1 2" key="1">
    <citation type="submission" date="2014-04" db="EMBL/GenBank/DDBJ databases">
        <authorList>
            <consortium name="DOE Joint Genome Institute"/>
            <person name="Kuo A."/>
            <person name="Martino E."/>
            <person name="Perotto S."/>
            <person name="Kohler A."/>
            <person name="Nagy L.G."/>
            <person name="Floudas D."/>
            <person name="Copeland A."/>
            <person name="Barry K.W."/>
            <person name="Cichocki N."/>
            <person name="Veneault-Fourrey C."/>
            <person name="LaButti K."/>
            <person name="Lindquist E.A."/>
            <person name="Lipzen A."/>
            <person name="Lundell T."/>
            <person name="Morin E."/>
            <person name="Murat C."/>
            <person name="Sun H."/>
            <person name="Tunlid A."/>
            <person name="Henrissat B."/>
            <person name="Grigoriev I.V."/>
            <person name="Hibbett D.S."/>
            <person name="Martin F."/>
            <person name="Nordberg H.P."/>
            <person name="Cantor M.N."/>
            <person name="Hua S.X."/>
        </authorList>
    </citation>
    <scope>NUCLEOTIDE SEQUENCE [LARGE SCALE GENOMIC DNA]</scope>
    <source>
        <strain evidence="1 2">Zn</strain>
    </source>
</reference>
<reference evidence="2" key="2">
    <citation type="submission" date="2015-01" db="EMBL/GenBank/DDBJ databases">
        <title>Evolutionary Origins and Diversification of the Mycorrhizal Mutualists.</title>
        <authorList>
            <consortium name="DOE Joint Genome Institute"/>
            <consortium name="Mycorrhizal Genomics Consortium"/>
            <person name="Kohler A."/>
            <person name="Kuo A."/>
            <person name="Nagy L.G."/>
            <person name="Floudas D."/>
            <person name="Copeland A."/>
            <person name="Barry K.W."/>
            <person name="Cichocki N."/>
            <person name="Veneault-Fourrey C."/>
            <person name="LaButti K."/>
            <person name="Lindquist E.A."/>
            <person name="Lipzen A."/>
            <person name="Lundell T."/>
            <person name="Morin E."/>
            <person name="Murat C."/>
            <person name="Riley R."/>
            <person name="Ohm R."/>
            <person name="Sun H."/>
            <person name="Tunlid A."/>
            <person name="Henrissat B."/>
            <person name="Grigoriev I.V."/>
            <person name="Hibbett D.S."/>
            <person name="Martin F."/>
        </authorList>
    </citation>
    <scope>NUCLEOTIDE SEQUENCE [LARGE SCALE GENOMIC DNA]</scope>
    <source>
        <strain evidence="2">Zn</strain>
    </source>
</reference>
<name>A0A0C3G9A2_OIDMZ</name>
<organism evidence="1 2">
    <name type="scientific">Oidiodendron maius (strain Zn)</name>
    <dbReference type="NCBI Taxonomy" id="913774"/>
    <lineage>
        <taxon>Eukaryota</taxon>
        <taxon>Fungi</taxon>
        <taxon>Dikarya</taxon>
        <taxon>Ascomycota</taxon>
        <taxon>Pezizomycotina</taxon>
        <taxon>Leotiomycetes</taxon>
        <taxon>Leotiomycetes incertae sedis</taxon>
        <taxon>Myxotrichaceae</taxon>
        <taxon>Oidiodendron</taxon>
    </lineage>
</organism>
<dbReference type="AlphaFoldDB" id="A0A0C3G9A2"/>
<dbReference type="InterPro" id="IPR010296">
    <property type="entry name" value="DUF899_thioredox"/>
</dbReference>
<evidence type="ECO:0008006" key="3">
    <source>
        <dbReference type="Google" id="ProtNLM"/>
    </source>
</evidence>
<gene>
    <name evidence="1" type="ORF">OIDMADRAFT_21649</name>
</gene>
<evidence type="ECO:0000313" key="2">
    <source>
        <dbReference type="Proteomes" id="UP000054321"/>
    </source>
</evidence>
<dbReference type="EMBL" id="KN832905">
    <property type="protein sequence ID" value="KIM92790.1"/>
    <property type="molecule type" value="Genomic_DNA"/>
</dbReference>
<dbReference type="Proteomes" id="UP000054321">
    <property type="component" value="Unassembled WGS sequence"/>
</dbReference>
<dbReference type="STRING" id="913774.A0A0C3G9A2"/>
<dbReference type="Pfam" id="PF05988">
    <property type="entry name" value="DUF899"/>
    <property type="match status" value="1"/>
</dbReference>
<evidence type="ECO:0000313" key="1">
    <source>
        <dbReference type="EMBL" id="KIM92790.1"/>
    </source>
</evidence>
<protein>
    <recommendedName>
        <fullName evidence="3">DUF899 domain-containing protein</fullName>
    </recommendedName>
</protein>
<accession>A0A0C3G9A2</accession>
<dbReference type="HOGENOM" id="CLU_2334173_0_0_1"/>
<dbReference type="InParanoid" id="A0A0C3G9A2"/>
<dbReference type="OrthoDB" id="3503208at2759"/>
<keyword evidence="2" id="KW-1185">Reference proteome</keyword>